<feature type="compositionally biased region" description="Polar residues" evidence="1">
    <location>
        <begin position="530"/>
        <end position="556"/>
    </location>
</feature>
<gene>
    <name evidence="3" type="ORF">Moror_14687</name>
</gene>
<dbReference type="EMBL" id="AWSO01000646">
    <property type="protein sequence ID" value="ESK88451.1"/>
    <property type="molecule type" value="Genomic_DNA"/>
</dbReference>
<evidence type="ECO:0000313" key="4">
    <source>
        <dbReference type="Proteomes" id="UP000017559"/>
    </source>
</evidence>
<feature type="region of interest" description="Disordered" evidence="1">
    <location>
        <begin position="685"/>
        <end position="780"/>
    </location>
</feature>
<dbReference type="AlphaFoldDB" id="V2X6N3"/>
<dbReference type="STRING" id="1381753.V2X6N3"/>
<reference evidence="3 4" key="1">
    <citation type="journal article" date="2014" name="BMC Genomics">
        <title>Genome and secretome analysis of the hemibiotrophic fungal pathogen, Moniliophthora roreri, which causes frosty pod rot disease of cacao: mechanisms of the biotrophic and necrotrophic phases.</title>
        <authorList>
            <person name="Meinhardt L.W."/>
            <person name="Costa G.G.L."/>
            <person name="Thomazella D.P.T."/>
            <person name="Teixeira P.J.P.L."/>
            <person name="Carazzolle M.F."/>
            <person name="Schuster S.C."/>
            <person name="Carlson J.E."/>
            <person name="Guiltinan M.J."/>
            <person name="Mieczkowski P."/>
            <person name="Farmer A."/>
            <person name="Ramaraj T."/>
            <person name="Crozier J."/>
            <person name="Davis R.E."/>
            <person name="Shao J."/>
            <person name="Melnick R.L."/>
            <person name="Pereira G.A.G."/>
            <person name="Bailey B.A."/>
        </authorList>
    </citation>
    <scope>NUCLEOTIDE SEQUENCE [LARGE SCALE GENOMIC DNA]</scope>
    <source>
        <strain evidence="3 4">MCA 2997</strain>
    </source>
</reference>
<accession>V2X6N3</accession>
<protein>
    <submittedName>
        <fullName evidence="3">Proteophosphoglycan ppg4</fullName>
    </submittedName>
</protein>
<comment type="caution">
    <text evidence="3">The sequence shown here is derived from an EMBL/GenBank/DDBJ whole genome shotgun (WGS) entry which is preliminary data.</text>
</comment>
<keyword evidence="2" id="KW-1133">Transmembrane helix</keyword>
<feature type="compositionally biased region" description="Polar residues" evidence="1">
    <location>
        <begin position="686"/>
        <end position="704"/>
    </location>
</feature>
<feature type="region of interest" description="Disordered" evidence="1">
    <location>
        <begin position="849"/>
        <end position="876"/>
    </location>
</feature>
<feature type="compositionally biased region" description="Low complexity" evidence="1">
    <location>
        <begin position="279"/>
        <end position="294"/>
    </location>
</feature>
<organism evidence="3 4">
    <name type="scientific">Moniliophthora roreri (strain MCA 2997)</name>
    <name type="common">Cocoa frosty pod rot fungus</name>
    <name type="synonym">Crinipellis roreri</name>
    <dbReference type="NCBI Taxonomy" id="1381753"/>
    <lineage>
        <taxon>Eukaryota</taxon>
        <taxon>Fungi</taxon>
        <taxon>Dikarya</taxon>
        <taxon>Basidiomycota</taxon>
        <taxon>Agaricomycotina</taxon>
        <taxon>Agaricomycetes</taxon>
        <taxon>Agaricomycetidae</taxon>
        <taxon>Agaricales</taxon>
        <taxon>Marasmiineae</taxon>
        <taxon>Marasmiaceae</taxon>
        <taxon>Moniliophthora</taxon>
    </lineage>
</organism>
<keyword evidence="2" id="KW-0812">Transmembrane</keyword>
<evidence type="ECO:0000313" key="3">
    <source>
        <dbReference type="EMBL" id="ESK88451.1"/>
    </source>
</evidence>
<feature type="compositionally biased region" description="Basic and acidic residues" evidence="1">
    <location>
        <begin position="762"/>
        <end position="772"/>
    </location>
</feature>
<sequence length="936" mass="103153">MGISFGGLGIMSLRSPFAELVGTLLGKGDVQSIFCIIVFSIVFLVLAYLTNPSETSFRAYLTELSFRQHLSRLDNIDDDHDIQDKTSSNISFRHSAANAHPTPSFENRSPFHFANRASVSLRTPKHVFHSFGIFTIAAIIPAAKSDRSINEHRDMSMISDSWFIGAFGKWWRGGVLETWYQDVIARSGNEESWSSGILGMKTLDRLNEYNALPGLPFSTKNLPPHGLSRGSPPRLRNREKSSQRSGLIQSRSSTPPPLPKSASLPLHTPRNSQSHVERSTTQSTVPSSSSQPVVATEDPHALVPSVPTQATSFDQSPRVAELLHQISLSKSSVLDLRNQLAEYQASAAQSRNLLRHELESCRDRKKQEDSVRNDLKSRTKTLDDSKRVAEGVKRDAEKRLRAAENARDDALRRMEHLDKEISTLRQRLVDDENSLRESKETTSEVEREVTEAIERKRREIRVAEDVIAALNTRARDLEDRLAQRTERLQLLREQAELRKRDQVVLTDPPTDLVPNIWPSVSPGIPLAPSHSPTLSSRPPSDTMDHSQQADILTNGNVLLDRARRTSDPRDRQLSSHPTKLFPGNLSNFSGDSIASTNLLNSGGYFDPPFMPYGRLSQPITGSFSPFGDVDGLPQTPAVVLSPGTSSTLISTSLISSLDNVDGVSRSFQSDNDAFLERDWRDKAANGSGNSILRQDNSQMTTSPVTDEHHDPFEVRMYSPQERDRYSLSSRSMDLHAPGQLHRNNSDPTSPGHEVESIMQSAEKPKRWFSMKDKPRKGLNPDAKAFDIFRKSQPVAPSNSSSLTGSSPVYDALNPTSLGSNLISSTTSDSSTLLRAFAPSPAEREALQRALGGSSNASLERLPSLSDVGGSIPPSPNHVHAQAVGVGHAPQRDLGKIPSWLQSLPLIKPNFSPWDDEEPVTSIKANVNGVIGGGGRR</sequence>
<feature type="region of interest" description="Disordered" evidence="1">
    <location>
        <begin position="523"/>
        <end position="556"/>
    </location>
</feature>
<evidence type="ECO:0000256" key="1">
    <source>
        <dbReference type="SAM" id="MobiDB-lite"/>
    </source>
</evidence>
<feature type="region of interest" description="Disordered" evidence="1">
    <location>
        <begin position="362"/>
        <end position="394"/>
    </location>
</feature>
<keyword evidence="4" id="KW-1185">Reference proteome</keyword>
<feature type="region of interest" description="Disordered" evidence="1">
    <location>
        <begin position="215"/>
        <end position="298"/>
    </location>
</feature>
<feature type="transmembrane region" description="Helical" evidence="2">
    <location>
        <begin position="30"/>
        <end position="49"/>
    </location>
</feature>
<dbReference type="HOGENOM" id="CLU_330406_0_0_1"/>
<dbReference type="Proteomes" id="UP000017559">
    <property type="component" value="Unassembled WGS sequence"/>
</dbReference>
<dbReference type="OrthoDB" id="2548929at2759"/>
<feature type="transmembrane region" description="Helical" evidence="2">
    <location>
        <begin position="126"/>
        <end position="143"/>
    </location>
</feature>
<keyword evidence="2" id="KW-0472">Membrane</keyword>
<name>V2X6N3_MONRO</name>
<proteinExistence type="predicted"/>
<evidence type="ECO:0000256" key="2">
    <source>
        <dbReference type="SAM" id="Phobius"/>
    </source>
</evidence>
<dbReference type="KEGG" id="mrr:Moror_14687"/>